<dbReference type="EMBL" id="JAJSOF020000033">
    <property type="protein sequence ID" value="KAJ4429978.1"/>
    <property type="molecule type" value="Genomic_DNA"/>
</dbReference>
<sequence>MLKLIRKRKRNWLGHWLRRNCLLKDALEGMVNGRKFRDRRRYQMVDDIKIGYVGHMRRLRGRQKIGKTGECWVCSERSAIRQNAIRLRWAGHAARMGEFRNAYRVLVGRPEGKIPLGRPRRRWEDNIKMDLREVGYDGRDWINLAQDRDQWLAYVRAAMNVRVP</sequence>
<accession>A0ABQ8S7P4</accession>
<name>A0ABQ8S7P4_PERAM</name>
<reference evidence="1 2" key="1">
    <citation type="journal article" date="2022" name="Allergy">
        <title>Genome assembly and annotation of Periplaneta americana reveal a comprehensive cockroach allergen profile.</title>
        <authorList>
            <person name="Wang L."/>
            <person name="Xiong Q."/>
            <person name="Saelim N."/>
            <person name="Wang L."/>
            <person name="Nong W."/>
            <person name="Wan A.T."/>
            <person name="Shi M."/>
            <person name="Liu X."/>
            <person name="Cao Q."/>
            <person name="Hui J.H.L."/>
            <person name="Sookrung N."/>
            <person name="Leung T.F."/>
            <person name="Tungtrongchitr A."/>
            <person name="Tsui S.K.W."/>
        </authorList>
    </citation>
    <scope>NUCLEOTIDE SEQUENCE [LARGE SCALE GENOMIC DNA]</scope>
    <source>
        <strain evidence="1">PWHHKU_190912</strain>
    </source>
</reference>
<evidence type="ECO:0000313" key="2">
    <source>
        <dbReference type="Proteomes" id="UP001148838"/>
    </source>
</evidence>
<evidence type="ECO:0008006" key="3">
    <source>
        <dbReference type="Google" id="ProtNLM"/>
    </source>
</evidence>
<keyword evidence="2" id="KW-1185">Reference proteome</keyword>
<comment type="caution">
    <text evidence="1">The sequence shown here is derived from an EMBL/GenBank/DDBJ whole genome shotgun (WGS) entry which is preliminary data.</text>
</comment>
<protein>
    <recommendedName>
        <fullName evidence="3">Endonuclease-reverse transcriptase</fullName>
    </recommendedName>
</protein>
<proteinExistence type="predicted"/>
<dbReference type="Proteomes" id="UP001148838">
    <property type="component" value="Unassembled WGS sequence"/>
</dbReference>
<gene>
    <name evidence="1" type="ORF">ANN_22182</name>
</gene>
<organism evidence="1 2">
    <name type="scientific">Periplaneta americana</name>
    <name type="common">American cockroach</name>
    <name type="synonym">Blatta americana</name>
    <dbReference type="NCBI Taxonomy" id="6978"/>
    <lineage>
        <taxon>Eukaryota</taxon>
        <taxon>Metazoa</taxon>
        <taxon>Ecdysozoa</taxon>
        <taxon>Arthropoda</taxon>
        <taxon>Hexapoda</taxon>
        <taxon>Insecta</taxon>
        <taxon>Pterygota</taxon>
        <taxon>Neoptera</taxon>
        <taxon>Polyneoptera</taxon>
        <taxon>Dictyoptera</taxon>
        <taxon>Blattodea</taxon>
        <taxon>Blattoidea</taxon>
        <taxon>Blattidae</taxon>
        <taxon>Blattinae</taxon>
        <taxon>Periplaneta</taxon>
    </lineage>
</organism>
<evidence type="ECO:0000313" key="1">
    <source>
        <dbReference type="EMBL" id="KAJ4429978.1"/>
    </source>
</evidence>